<dbReference type="GO" id="GO:0005737">
    <property type="term" value="C:cytoplasm"/>
    <property type="evidence" value="ECO:0007669"/>
    <property type="project" value="UniProtKB-SubCell"/>
</dbReference>
<feature type="domain" description="Lactate/malate dehydrogenase C-terminal" evidence="12">
    <location>
        <begin position="193"/>
        <end position="359"/>
    </location>
</feature>
<evidence type="ECO:0000313" key="14">
    <source>
        <dbReference type="Proteomes" id="UP000265643"/>
    </source>
</evidence>
<protein>
    <recommendedName>
        <fullName evidence="3 7">L-lactate dehydrogenase</fullName>
        <shortName evidence="7">L-LDH</shortName>
        <ecNumber evidence="3 7">1.1.1.27</ecNumber>
    </recommendedName>
</protein>
<dbReference type="GO" id="GO:0006089">
    <property type="term" value="P:lactate metabolic process"/>
    <property type="evidence" value="ECO:0007669"/>
    <property type="project" value="TreeGrafter"/>
</dbReference>
<dbReference type="InterPro" id="IPR022383">
    <property type="entry name" value="Lactate/malate_DH_C"/>
</dbReference>
<evidence type="ECO:0000313" key="13">
    <source>
        <dbReference type="EMBL" id="GCA66848.1"/>
    </source>
</evidence>
<feature type="binding site" evidence="7">
    <location>
        <position position="113"/>
    </location>
    <ligand>
        <name>NAD(+)</name>
        <dbReference type="ChEBI" id="CHEBI:57540"/>
    </ligand>
</feature>
<dbReference type="InterPro" id="IPR011304">
    <property type="entry name" value="L-lactate_DH"/>
</dbReference>
<feature type="binding site" evidence="7">
    <location>
        <begin position="168"/>
        <end position="171"/>
    </location>
    <ligand>
        <name>substrate</name>
    </ligand>
</feature>
<dbReference type="PRINTS" id="PR00086">
    <property type="entry name" value="LLDHDRGNASE"/>
</dbReference>
<keyword evidence="7" id="KW-0597">Phosphoprotein</keyword>
<feature type="binding site" evidence="7 9">
    <location>
        <begin position="166"/>
        <end position="168"/>
    </location>
    <ligand>
        <name>NAD(+)</name>
        <dbReference type="ChEBI" id="CHEBI:57540"/>
    </ligand>
</feature>
<evidence type="ECO:0000259" key="11">
    <source>
        <dbReference type="Pfam" id="PF00056"/>
    </source>
</evidence>
<keyword evidence="7" id="KW-0963">Cytoplasm</keyword>
<comment type="caution">
    <text evidence="13">The sequence shown here is derived from an EMBL/GenBank/DDBJ whole genome shotgun (WGS) entry which is preliminary data.</text>
</comment>
<feature type="binding site" evidence="7">
    <location>
        <position position="201"/>
    </location>
    <ligand>
        <name>beta-D-fructose 1,6-bisphosphate</name>
        <dbReference type="ChEBI" id="CHEBI:32966"/>
        <note>allosteric activator</note>
    </ligand>
</feature>
<dbReference type="Gene3D" id="3.40.50.720">
    <property type="entry name" value="NAD(P)-binding Rossmann-like Domain"/>
    <property type="match status" value="1"/>
</dbReference>
<keyword evidence="14" id="KW-1185">Reference proteome</keyword>
<dbReference type="SUPFAM" id="SSF56327">
    <property type="entry name" value="LDH C-terminal domain-like"/>
    <property type="match status" value="1"/>
</dbReference>
<feature type="region of interest" description="Disordered" evidence="10">
    <location>
        <begin position="1"/>
        <end position="42"/>
    </location>
</feature>
<feature type="binding site" evidence="7">
    <location>
        <position position="149"/>
    </location>
    <ligand>
        <name>NAD(+)</name>
        <dbReference type="ChEBI" id="CHEBI:57540"/>
    </ligand>
</feature>
<evidence type="ECO:0000256" key="5">
    <source>
        <dbReference type="ARBA" id="ARBA00023027"/>
    </source>
</evidence>
<keyword evidence="4 7" id="KW-0560">Oxidoreductase</keyword>
<keyword evidence="7" id="KW-0021">Allosteric enzyme</keyword>
<evidence type="ECO:0000256" key="10">
    <source>
        <dbReference type="SAM" id="MobiDB-lite"/>
    </source>
</evidence>
<dbReference type="GO" id="GO:0006096">
    <property type="term" value="P:glycolytic process"/>
    <property type="evidence" value="ECO:0007669"/>
    <property type="project" value="UniProtKB-UniRule"/>
</dbReference>
<dbReference type="InterPro" id="IPR001557">
    <property type="entry name" value="L-lactate/malate_DH"/>
</dbReference>
<evidence type="ECO:0000256" key="9">
    <source>
        <dbReference type="PIRSR" id="PIRSR000102-3"/>
    </source>
</evidence>
<evidence type="ECO:0000256" key="7">
    <source>
        <dbReference type="HAMAP-Rule" id="MF_00488"/>
    </source>
</evidence>
<dbReference type="Pfam" id="PF02866">
    <property type="entry name" value="Ldh_1_C"/>
    <property type="match status" value="1"/>
</dbReference>
<dbReference type="InterPro" id="IPR018177">
    <property type="entry name" value="L-lactate_DH_AS"/>
</dbReference>
<comment type="pathway">
    <text evidence="1 7">Fermentation; pyruvate fermentation to lactate; (S)-lactate from pyruvate: step 1/1.</text>
</comment>
<dbReference type="PANTHER" id="PTHR43128">
    <property type="entry name" value="L-2-HYDROXYCARBOXYLATE DEHYDROGENASE (NAD(P)(+))"/>
    <property type="match status" value="1"/>
</dbReference>
<proteinExistence type="inferred from homology"/>
<feature type="binding site" evidence="7">
    <location>
        <position position="88"/>
    </location>
    <ligand>
        <name>NAD(+)</name>
        <dbReference type="ChEBI" id="CHEBI:57540"/>
    </ligand>
</feature>
<dbReference type="Pfam" id="PF00056">
    <property type="entry name" value="Ldh_1_N"/>
    <property type="match status" value="1"/>
</dbReference>
<gene>
    <name evidence="13" type="primary">ldh1</name>
    <name evidence="7" type="synonym">ldh</name>
    <name evidence="13" type="ORF">KGMB01110_12840</name>
</gene>
<dbReference type="NCBIfam" id="NF000824">
    <property type="entry name" value="PRK00066.1"/>
    <property type="match status" value="1"/>
</dbReference>
<dbReference type="SUPFAM" id="SSF51735">
    <property type="entry name" value="NAD(P)-binding Rossmann-fold domains"/>
    <property type="match status" value="1"/>
</dbReference>
<dbReference type="EC" id="1.1.1.27" evidence="3 7"/>
<organism evidence="13 14">
    <name type="scientific">Mediterraneibacter butyricigenes</name>
    <dbReference type="NCBI Taxonomy" id="2316025"/>
    <lineage>
        <taxon>Bacteria</taxon>
        <taxon>Bacillati</taxon>
        <taxon>Bacillota</taxon>
        <taxon>Clostridia</taxon>
        <taxon>Lachnospirales</taxon>
        <taxon>Lachnospiraceae</taxon>
        <taxon>Mediterraneibacter</taxon>
    </lineage>
</organism>
<dbReference type="EMBL" id="BHGK01000001">
    <property type="protein sequence ID" value="GCA66848.1"/>
    <property type="molecule type" value="Genomic_DNA"/>
</dbReference>
<comment type="subcellular location">
    <subcellularLocation>
        <location evidence="7">Cytoplasm</location>
    </subcellularLocation>
</comment>
<feature type="domain" description="Lactate/malate dehydrogenase N-terminal" evidence="11">
    <location>
        <begin position="53"/>
        <end position="190"/>
    </location>
</feature>
<dbReference type="Gene3D" id="3.90.110.10">
    <property type="entry name" value="Lactate dehydrogenase/glycoside hydrolase, family 4, C-terminal"/>
    <property type="match status" value="1"/>
</dbReference>
<dbReference type="AlphaFoldDB" id="A0A391P7F5"/>
<name>A0A391P7F5_9FIRM</name>
<feature type="binding site" evidence="7">
    <location>
        <position position="130"/>
    </location>
    <ligand>
        <name>substrate</name>
    </ligand>
</feature>
<comment type="function">
    <text evidence="7">Catalyzes the conversion of lactate to pyruvate.</text>
</comment>
<evidence type="ECO:0000256" key="8">
    <source>
        <dbReference type="PIRSR" id="PIRSR000102-1"/>
    </source>
</evidence>
<feature type="binding site" evidence="9">
    <location>
        <position position="143"/>
    </location>
    <ligand>
        <name>NAD(+)</name>
        <dbReference type="ChEBI" id="CHEBI:57540"/>
    </ligand>
</feature>
<dbReference type="RefSeq" id="WP_119297878.1">
    <property type="nucleotide sequence ID" value="NZ_BHGK01000001.1"/>
</dbReference>
<feature type="binding site" evidence="7">
    <location>
        <position position="62"/>
    </location>
    <ligand>
        <name>NAD(+)</name>
        <dbReference type="ChEBI" id="CHEBI:57540"/>
    </ligand>
</feature>
<feature type="binding site" evidence="9">
    <location>
        <begin position="58"/>
        <end position="63"/>
    </location>
    <ligand>
        <name>NAD(+)</name>
        <dbReference type="ChEBI" id="CHEBI:57540"/>
    </ligand>
</feature>
<comment type="subunit">
    <text evidence="7">Homotetramer.</text>
</comment>
<dbReference type="HAMAP" id="MF_00488">
    <property type="entry name" value="Lactate_dehydrog"/>
    <property type="match status" value="1"/>
</dbReference>
<dbReference type="FunFam" id="3.40.50.720:FF:000018">
    <property type="entry name" value="Malate dehydrogenase"/>
    <property type="match status" value="1"/>
</dbReference>
<feature type="compositionally biased region" description="Polar residues" evidence="10">
    <location>
        <begin position="10"/>
        <end position="42"/>
    </location>
</feature>
<feature type="binding site" evidence="7 9">
    <location>
        <position position="83"/>
    </location>
    <ligand>
        <name>NAD(+)</name>
        <dbReference type="ChEBI" id="CHEBI:57540"/>
    </ligand>
</feature>
<comment type="similarity">
    <text evidence="2 7">Belongs to the LDH/MDH superfamily. LDH family.</text>
</comment>
<evidence type="ECO:0000259" key="12">
    <source>
        <dbReference type="Pfam" id="PF02866"/>
    </source>
</evidence>
<accession>A0A391P7F5</accession>
<evidence type="ECO:0000256" key="6">
    <source>
        <dbReference type="ARBA" id="ARBA00049258"/>
    </source>
</evidence>
<comment type="catalytic activity">
    <reaction evidence="6 7">
        <text>(S)-lactate + NAD(+) = pyruvate + NADH + H(+)</text>
        <dbReference type="Rhea" id="RHEA:23444"/>
        <dbReference type="ChEBI" id="CHEBI:15361"/>
        <dbReference type="ChEBI" id="CHEBI:15378"/>
        <dbReference type="ChEBI" id="CHEBI:16651"/>
        <dbReference type="ChEBI" id="CHEBI:57540"/>
        <dbReference type="ChEBI" id="CHEBI:57945"/>
        <dbReference type="EC" id="1.1.1.27"/>
    </reaction>
</comment>
<comment type="activity regulation">
    <text evidence="7">Allosterically activated by fructose 1,6-bisphosphate (FBP).</text>
</comment>
<feature type="active site" description="Proton acceptor" evidence="7 8">
    <location>
        <position position="223"/>
    </location>
</feature>
<evidence type="ECO:0000256" key="3">
    <source>
        <dbReference type="ARBA" id="ARBA00012967"/>
    </source>
</evidence>
<feature type="binding site" evidence="7">
    <location>
        <position position="191"/>
    </location>
    <ligand>
        <name>NAD(+)</name>
        <dbReference type="ChEBI" id="CHEBI:57540"/>
    </ligand>
</feature>
<dbReference type="CDD" id="cd05292">
    <property type="entry name" value="LDH_2"/>
    <property type="match status" value="1"/>
</dbReference>
<sequence>MIKKKHHATIVTTSQASDDSRHTSAATVSNRVGSTDTTPGGSSATCAGVNLRKVAIIGCGFVGSASAFSLMQSGLFSEMVLIDADRAKAEGEAMDIGHGIPFARPMKIYAGSYDDLTDAAIIILTAGAGQKPGETRLDLVHKNIGIFQSILPELSSRNCQGILLVVANPVDILTYTAQKLSGFPRNRVIGSGTVLDTARLKYQLSQHLSVDSRSVHAFIIGEHGDSEIAAWSSANISGIPLHKFCEMRGHYAHEENAEEIAEQVKNSAYEIISKKHATYYGIAMAVRRICEVIIRDEKSILPISSMMQGEYGIEDVTLSMPAIVGKNGIETKVPISLNEQEIADLQKSASTLRQILDECKM</sequence>
<dbReference type="GO" id="GO:0004459">
    <property type="term" value="F:L-lactate dehydrogenase (NAD+) activity"/>
    <property type="evidence" value="ECO:0007669"/>
    <property type="project" value="UniProtKB-UniRule"/>
</dbReference>
<dbReference type="PANTHER" id="PTHR43128:SF16">
    <property type="entry name" value="L-LACTATE DEHYDROGENASE"/>
    <property type="match status" value="1"/>
</dbReference>
<feature type="binding site" evidence="7">
    <location>
        <position position="136"/>
    </location>
    <ligand>
        <name>substrate</name>
    </ligand>
</feature>
<dbReference type="Proteomes" id="UP000265643">
    <property type="component" value="Unassembled WGS sequence"/>
</dbReference>
<feature type="binding site" evidence="7">
    <location>
        <position position="216"/>
    </location>
    <ligand>
        <name>beta-D-fructose 1,6-bisphosphate</name>
        <dbReference type="ChEBI" id="CHEBI:32966"/>
        <note>allosteric activator</note>
    </ligand>
</feature>
<keyword evidence="5 7" id="KW-0520">NAD</keyword>
<dbReference type="PIRSF" id="PIRSF000102">
    <property type="entry name" value="Lac_mal_DH"/>
    <property type="match status" value="1"/>
</dbReference>
<evidence type="ECO:0000256" key="4">
    <source>
        <dbReference type="ARBA" id="ARBA00023002"/>
    </source>
</evidence>
<feature type="binding site" evidence="7">
    <location>
        <begin position="127"/>
        <end position="128"/>
    </location>
    <ligand>
        <name>NAD(+)</name>
        <dbReference type="ChEBI" id="CHEBI:57540"/>
    </ligand>
</feature>
<dbReference type="InterPro" id="IPR015955">
    <property type="entry name" value="Lactate_DH/Glyco_Ohase_4_C"/>
</dbReference>
<feature type="binding site" evidence="7">
    <location>
        <begin position="196"/>
        <end position="199"/>
    </location>
    <ligand>
        <name>substrate</name>
    </ligand>
</feature>
<dbReference type="InterPro" id="IPR001236">
    <property type="entry name" value="Lactate/malate_DH_N"/>
</dbReference>
<evidence type="ECO:0000256" key="1">
    <source>
        <dbReference type="ARBA" id="ARBA00004843"/>
    </source>
</evidence>
<feature type="modified residue" description="Phosphotyrosine" evidence="7">
    <location>
        <position position="269"/>
    </location>
</feature>
<dbReference type="NCBIfam" id="TIGR01771">
    <property type="entry name" value="L-LDH-NAD"/>
    <property type="match status" value="1"/>
</dbReference>
<evidence type="ECO:0000256" key="2">
    <source>
        <dbReference type="ARBA" id="ARBA00006054"/>
    </source>
</evidence>
<dbReference type="PROSITE" id="PS00064">
    <property type="entry name" value="L_LDH"/>
    <property type="match status" value="1"/>
</dbReference>
<dbReference type="UniPathway" id="UPA00554">
    <property type="reaction ID" value="UER00611"/>
</dbReference>
<feature type="binding site" evidence="7">
    <location>
        <position position="278"/>
    </location>
    <ligand>
        <name>substrate</name>
    </ligand>
</feature>
<dbReference type="InterPro" id="IPR036291">
    <property type="entry name" value="NAD(P)-bd_dom_sf"/>
</dbReference>
<reference evidence="14" key="1">
    <citation type="submission" date="2018-09" db="EMBL/GenBank/DDBJ databases">
        <title>Draft Genome Sequence of Mediterraneibacter sp. KCTC 15684.</title>
        <authorList>
            <person name="Kim J.S."/>
            <person name="Han K.I."/>
            <person name="Suh M.K."/>
            <person name="Lee K.C."/>
            <person name="Eom M.K."/>
            <person name="Lee J.H."/>
            <person name="Park S.H."/>
            <person name="Kang S.W."/>
            <person name="Park J.E."/>
            <person name="Oh B.S."/>
            <person name="Yu S.Y."/>
            <person name="Choi S.H."/>
            <person name="Lee D.H."/>
            <person name="Yoon H."/>
            <person name="Kim B."/>
            <person name="Yang S.J."/>
            <person name="Lee J.S."/>
        </authorList>
    </citation>
    <scope>NUCLEOTIDE SEQUENCE [LARGE SCALE GENOMIC DNA]</scope>
    <source>
        <strain evidence="14">KCTC 15684</strain>
    </source>
</reference>